<dbReference type="RefSeq" id="WP_338237539.1">
    <property type="nucleotide sequence ID" value="NZ_BQKE01000001.1"/>
</dbReference>
<feature type="domain" description="UvrC family homology region profile" evidence="9">
    <location>
        <begin position="264"/>
        <end position="476"/>
    </location>
</feature>
<dbReference type="GO" id="GO:0009381">
    <property type="term" value="F:excinuclease ABC activity"/>
    <property type="evidence" value="ECO:0007669"/>
    <property type="project" value="UniProtKB-UniRule"/>
</dbReference>
<keyword evidence="2 7" id="KW-0227">DNA damage</keyword>
<dbReference type="PANTHER" id="PTHR30562:SF1">
    <property type="entry name" value="UVRABC SYSTEM PROTEIN C"/>
    <property type="match status" value="1"/>
</dbReference>
<reference evidence="10 11" key="1">
    <citation type="submission" date="2021-12" db="EMBL/GenBank/DDBJ databases">
        <title>Genome sequencing of bacteria with rrn-lacking chromosome and rrn-plasmid.</title>
        <authorList>
            <person name="Anda M."/>
            <person name="Iwasaki W."/>
        </authorList>
    </citation>
    <scope>NUCLEOTIDE SEQUENCE [LARGE SCALE GENOMIC DNA]</scope>
    <source>
        <strain evidence="10 11">NBRC 15940</strain>
    </source>
</reference>
<evidence type="ECO:0000256" key="7">
    <source>
        <dbReference type="HAMAP-Rule" id="MF_00203"/>
    </source>
</evidence>
<keyword evidence="6 7" id="KW-0742">SOS response</keyword>
<keyword evidence="1 7" id="KW-0963">Cytoplasm</keyword>
<dbReference type="InterPro" id="IPR036876">
    <property type="entry name" value="UVR_dom_sf"/>
</dbReference>
<evidence type="ECO:0000313" key="10">
    <source>
        <dbReference type="EMBL" id="GJM62213.1"/>
    </source>
</evidence>
<dbReference type="GO" id="GO:0005737">
    <property type="term" value="C:cytoplasm"/>
    <property type="evidence" value="ECO:0007669"/>
    <property type="project" value="UniProtKB-SubCell"/>
</dbReference>
<dbReference type="Pfam" id="PF01541">
    <property type="entry name" value="GIY-YIG"/>
    <property type="match status" value="1"/>
</dbReference>
<dbReference type="NCBIfam" id="TIGR00194">
    <property type="entry name" value="uvrC"/>
    <property type="match status" value="1"/>
</dbReference>
<evidence type="ECO:0000256" key="1">
    <source>
        <dbReference type="ARBA" id="ARBA00022490"/>
    </source>
</evidence>
<dbReference type="CDD" id="cd10434">
    <property type="entry name" value="GIY-YIG_UvrC_Cho"/>
    <property type="match status" value="1"/>
</dbReference>
<keyword evidence="4 7" id="KW-0267">Excision nuclease</keyword>
<organism evidence="10 11">
    <name type="scientific">Persicobacter diffluens</name>
    <dbReference type="NCBI Taxonomy" id="981"/>
    <lineage>
        <taxon>Bacteria</taxon>
        <taxon>Pseudomonadati</taxon>
        <taxon>Bacteroidota</taxon>
        <taxon>Cytophagia</taxon>
        <taxon>Cytophagales</taxon>
        <taxon>Persicobacteraceae</taxon>
        <taxon>Persicobacter</taxon>
    </lineage>
</organism>
<evidence type="ECO:0000256" key="6">
    <source>
        <dbReference type="ARBA" id="ARBA00023236"/>
    </source>
</evidence>
<comment type="subcellular location">
    <subcellularLocation>
        <location evidence="7">Cytoplasm</location>
    </subcellularLocation>
</comment>
<feature type="domain" description="GIY-YIG" evidence="8">
    <location>
        <begin position="16"/>
        <end position="95"/>
    </location>
</feature>
<dbReference type="InterPro" id="IPR050066">
    <property type="entry name" value="UvrABC_protein_C"/>
</dbReference>
<dbReference type="Pfam" id="PF08459">
    <property type="entry name" value="UvrC_RNaseH_dom"/>
    <property type="match status" value="1"/>
</dbReference>
<dbReference type="FunFam" id="3.40.1440.10:FF:000001">
    <property type="entry name" value="UvrABC system protein C"/>
    <property type="match status" value="1"/>
</dbReference>
<dbReference type="Gene3D" id="1.10.150.20">
    <property type="entry name" value="5' to 3' exonuclease, C-terminal subdomain"/>
    <property type="match status" value="1"/>
</dbReference>
<dbReference type="GO" id="GO:0009380">
    <property type="term" value="C:excinuclease repair complex"/>
    <property type="evidence" value="ECO:0007669"/>
    <property type="project" value="InterPro"/>
</dbReference>
<evidence type="ECO:0000256" key="5">
    <source>
        <dbReference type="ARBA" id="ARBA00023204"/>
    </source>
</evidence>
<keyword evidence="3 7" id="KW-0228">DNA excision</keyword>
<dbReference type="SMART" id="SM00465">
    <property type="entry name" value="GIYc"/>
    <property type="match status" value="1"/>
</dbReference>
<dbReference type="Proteomes" id="UP001310022">
    <property type="component" value="Unassembled WGS sequence"/>
</dbReference>
<dbReference type="InterPro" id="IPR047296">
    <property type="entry name" value="GIY-YIG_UvrC_Cho"/>
</dbReference>
<comment type="function">
    <text evidence="7">The UvrABC repair system catalyzes the recognition and processing of DNA lesions. UvrC both incises the 5' and 3' sides of the lesion. The N-terminal half is responsible for the 3' incision and the C-terminal half is responsible for the 5' incision.</text>
</comment>
<dbReference type="InterPro" id="IPR038476">
    <property type="entry name" value="UvrC_RNase_H_dom_sf"/>
</dbReference>
<sequence length="600" mass="69361">MESKIYTPEQINQLPDKPGIYRYFNEENTLIYVGKAKSLKKRVQSYFFNKNRHDRKTLKLVSEIHHLEITIVDSELDALLLENNHIKAYQPKYNILLKDDKSYPYIVVTNEPFPKVFSTRQYKKGYGKYYGPYSNLRSMNTVLELIRELFHIRTCSLNLTDRNIQAGKFEVCLEYHIKKCYGPCVGNQSAEDYQKDISQITNILKGKLGLAKSWFKEQMNMAAQELAFERAQEFKHKLEYLEKFQTKTVITNPKFEDLDVISIVSDDSSAFVHYMKIINGAISQTKTIEIKKKLQETEAEILALCLIDFRKTFRSESEEVLTNIPIESWHNVQITVPKIGDKKKLIELAIKNALFFKKEKIKNNTASKQEESRLLKTMAQDLRMKVLPRHIECFDNSNIQGSNPVASMVCFKNGKPSKKDYRKFHIKTVVGPDDFASMKEVVGRRYQRLLNEDAPLPELIVIDGGKGQLNAAVEALKEIGVYSKLTVVGIAKRLEELYYPEDQYPLHLDKKSETLRVLQHIRNEAHRFAITFHRDTRSKNSFHTILDEIPGIGPKSIEKLLSKYKSVEKIKQIPKKELIELLGKKGEVVHDFLSNKKAGA</sequence>
<dbReference type="HAMAP" id="MF_00203">
    <property type="entry name" value="UvrC"/>
    <property type="match status" value="1"/>
</dbReference>
<dbReference type="InterPro" id="IPR000305">
    <property type="entry name" value="GIY-YIG_endonuc"/>
</dbReference>
<dbReference type="InterPro" id="IPR010994">
    <property type="entry name" value="RuvA_2-like"/>
</dbReference>
<name>A0AAN4VYQ6_9BACT</name>
<evidence type="ECO:0000259" key="8">
    <source>
        <dbReference type="PROSITE" id="PS50164"/>
    </source>
</evidence>
<evidence type="ECO:0000259" key="9">
    <source>
        <dbReference type="PROSITE" id="PS50165"/>
    </source>
</evidence>
<dbReference type="GO" id="GO:0009432">
    <property type="term" value="P:SOS response"/>
    <property type="evidence" value="ECO:0007669"/>
    <property type="project" value="UniProtKB-UniRule"/>
</dbReference>
<dbReference type="SUPFAM" id="SSF82771">
    <property type="entry name" value="GIY-YIG endonuclease"/>
    <property type="match status" value="1"/>
</dbReference>
<dbReference type="AlphaFoldDB" id="A0AAN4VYQ6"/>
<dbReference type="Pfam" id="PF14520">
    <property type="entry name" value="HHH_5"/>
    <property type="match status" value="1"/>
</dbReference>
<comment type="similarity">
    <text evidence="7">Belongs to the UvrC family.</text>
</comment>
<dbReference type="Pfam" id="PF22920">
    <property type="entry name" value="UvrC_RNaseH"/>
    <property type="match status" value="1"/>
</dbReference>
<dbReference type="InterPro" id="IPR035901">
    <property type="entry name" value="GIY-YIG_endonuc_sf"/>
</dbReference>
<dbReference type="PROSITE" id="PS50165">
    <property type="entry name" value="UVRC"/>
    <property type="match status" value="1"/>
</dbReference>
<dbReference type="InterPro" id="IPR001162">
    <property type="entry name" value="UvrC_RNase_H_dom"/>
</dbReference>
<dbReference type="Gene3D" id="3.40.1440.10">
    <property type="entry name" value="GIY-YIG endonuclease"/>
    <property type="match status" value="1"/>
</dbReference>
<evidence type="ECO:0000256" key="4">
    <source>
        <dbReference type="ARBA" id="ARBA00022881"/>
    </source>
</evidence>
<protein>
    <recommendedName>
        <fullName evidence="7">UvrABC system protein C</fullName>
        <shortName evidence="7">Protein UvrC</shortName>
    </recommendedName>
    <alternativeName>
        <fullName evidence="7">Excinuclease ABC subunit C</fullName>
    </alternativeName>
</protein>
<dbReference type="SUPFAM" id="SSF47781">
    <property type="entry name" value="RuvA domain 2-like"/>
    <property type="match status" value="1"/>
</dbReference>
<accession>A0AAN4VYQ6</accession>
<dbReference type="EMBL" id="BQKE01000001">
    <property type="protein sequence ID" value="GJM62213.1"/>
    <property type="molecule type" value="Genomic_DNA"/>
</dbReference>
<gene>
    <name evidence="7 10" type="primary">uvrC</name>
    <name evidence="10" type="ORF">PEDI_27650</name>
</gene>
<dbReference type="GO" id="GO:0003677">
    <property type="term" value="F:DNA binding"/>
    <property type="evidence" value="ECO:0007669"/>
    <property type="project" value="UniProtKB-UniRule"/>
</dbReference>
<dbReference type="Gene3D" id="3.30.420.340">
    <property type="entry name" value="UvrC, RNAse H endonuclease domain"/>
    <property type="match status" value="1"/>
</dbReference>
<dbReference type="InterPro" id="IPR004791">
    <property type="entry name" value="UvrC"/>
</dbReference>
<dbReference type="PROSITE" id="PS50164">
    <property type="entry name" value="GIY_YIG"/>
    <property type="match status" value="1"/>
</dbReference>
<evidence type="ECO:0000256" key="3">
    <source>
        <dbReference type="ARBA" id="ARBA00022769"/>
    </source>
</evidence>
<dbReference type="SUPFAM" id="SSF46600">
    <property type="entry name" value="C-terminal UvrC-binding domain of UvrB"/>
    <property type="match status" value="1"/>
</dbReference>
<proteinExistence type="inferred from homology"/>
<keyword evidence="11" id="KW-1185">Reference proteome</keyword>
<keyword evidence="5 7" id="KW-0234">DNA repair</keyword>
<evidence type="ECO:0000313" key="11">
    <source>
        <dbReference type="Proteomes" id="UP001310022"/>
    </source>
</evidence>
<dbReference type="GO" id="GO:0006289">
    <property type="term" value="P:nucleotide-excision repair"/>
    <property type="evidence" value="ECO:0007669"/>
    <property type="project" value="UniProtKB-UniRule"/>
</dbReference>
<evidence type="ECO:0000256" key="2">
    <source>
        <dbReference type="ARBA" id="ARBA00022763"/>
    </source>
</evidence>
<comment type="caution">
    <text evidence="10">The sequence shown here is derived from an EMBL/GenBank/DDBJ whole genome shotgun (WGS) entry which is preliminary data.</text>
</comment>
<dbReference type="PANTHER" id="PTHR30562">
    <property type="entry name" value="UVRC/OXIDOREDUCTASE"/>
    <property type="match status" value="1"/>
</dbReference>
<comment type="subunit">
    <text evidence="7">Interacts with UvrB in an incision complex.</text>
</comment>